<sequence length="334" mass="35396">MAPDSSPQLPNIAEAILIDAPGGADDMYWGTRDVPTLSDTEVLIKTAAAGVNFIDTYQRSGVYKVDYPFTPGQEVSGHVAAVGAAVSEFSIGDYVATANGVNGYGQYAVAEADKVFAARSDLDPVTAAAFPLQGMTAHYLINSTFKVEPGMTVLSYAGAGGVGLVLTQLLKAKGATVITTASTPEKIELAKSAGADHVLGYDNVAQQVRELTNGKGVDVVYDGVGKDTFEESLNSLAVRGMLVLFGGASGQVPPLDPQRLNALGGLYLTRPMLAHYVRDRQELTWRANELMESIASGELKIHIGQRYNVQDAAQAHRDLEGRKTTGKLVLTFQS</sequence>
<dbReference type="CDD" id="cd05286">
    <property type="entry name" value="QOR2"/>
    <property type="match status" value="1"/>
</dbReference>
<keyword evidence="1" id="KW-0521">NADP</keyword>
<dbReference type="PANTHER" id="PTHR48106">
    <property type="entry name" value="QUINONE OXIDOREDUCTASE PIG3-RELATED"/>
    <property type="match status" value="1"/>
</dbReference>
<dbReference type="InterPro" id="IPR013149">
    <property type="entry name" value="ADH-like_C"/>
</dbReference>
<dbReference type="Gene3D" id="3.40.50.720">
    <property type="entry name" value="NAD(P)-binding Rossmann-like Domain"/>
    <property type="match status" value="1"/>
</dbReference>
<comment type="caution">
    <text evidence="4">The sequence shown here is derived from an EMBL/GenBank/DDBJ whole genome shotgun (WGS) entry which is preliminary data.</text>
</comment>
<dbReference type="Gene3D" id="3.90.180.10">
    <property type="entry name" value="Medium-chain alcohol dehydrogenases, catalytic domain"/>
    <property type="match status" value="1"/>
</dbReference>
<dbReference type="SUPFAM" id="SSF51735">
    <property type="entry name" value="NAD(P)-binding Rossmann-fold domains"/>
    <property type="match status" value="1"/>
</dbReference>
<accession>A0ABV6P862</accession>
<dbReference type="SMART" id="SM00829">
    <property type="entry name" value="PKS_ER"/>
    <property type="match status" value="1"/>
</dbReference>
<evidence type="ECO:0000256" key="1">
    <source>
        <dbReference type="ARBA" id="ARBA00022857"/>
    </source>
</evidence>
<keyword evidence="2" id="KW-0560">Oxidoreductase</keyword>
<dbReference type="PANTHER" id="PTHR48106:SF13">
    <property type="entry name" value="QUINONE OXIDOREDUCTASE-RELATED"/>
    <property type="match status" value="1"/>
</dbReference>
<dbReference type="InterPro" id="IPR013154">
    <property type="entry name" value="ADH-like_N"/>
</dbReference>
<evidence type="ECO:0000313" key="5">
    <source>
        <dbReference type="Proteomes" id="UP001589862"/>
    </source>
</evidence>
<protein>
    <submittedName>
        <fullName evidence="4">Quinone oxidoreductase</fullName>
    </submittedName>
</protein>
<keyword evidence="5" id="KW-1185">Reference proteome</keyword>
<dbReference type="RefSeq" id="WP_377458114.1">
    <property type="nucleotide sequence ID" value="NZ_JBHLUB010000003.1"/>
</dbReference>
<evidence type="ECO:0000256" key="2">
    <source>
        <dbReference type="ARBA" id="ARBA00023002"/>
    </source>
</evidence>
<evidence type="ECO:0000313" key="4">
    <source>
        <dbReference type="EMBL" id="MFC0581310.1"/>
    </source>
</evidence>
<dbReference type="Pfam" id="PF08240">
    <property type="entry name" value="ADH_N"/>
    <property type="match status" value="1"/>
</dbReference>
<dbReference type="EMBL" id="JBHLUB010000003">
    <property type="protein sequence ID" value="MFC0581310.1"/>
    <property type="molecule type" value="Genomic_DNA"/>
</dbReference>
<dbReference type="InterPro" id="IPR002364">
    <property type="entry name" value="Quin_OxRdtase/zeta-crystal_CS"/>
</dbReference>
<dbReference type="InterPro" id="IPR036291">
    <property type="entry name" value="NAD(P)-bd_dom_sf"/>
</dbReference>
<dbReference type="InterPro" id="IPR020843">
    <property type="entry name" value="ER"/>
</dbReference>
<dbReference type="SUPFAM" id="SSF50129">
    <property type="entry name" value="GroES-like"/>
    <property type="match status" value="1"/>
</dbReference>
<gene>
    <name evidence="4" type="ORF">ACFFFR_02745</name>
</gene>
<feature type="domain" description="Enoyl reductase (ER)" evidence="3">
    <location>
        <begin position="22"/>
        <end position="330"/>
    </location>
</feature>
<reference evidence="4 5" key="1">
    <citation type="submission" date="2024-09" db="EMBL/GenBank/DDBJ databases">
        <authorList>
            <person name="Sun Q."/>
            <person name="Mori K."/>
        </authorList>
    </citation>
    <scope>NUCLEOTIDE SEQUENCE [LARGE SCALE GENOMIC DNA]</scope>
    <source>
        <strain evidence="4 5">NCAIM B.02604</strain>
    </source>
</reference>
<dbReference type="InterPro" id="IPR011032">
    <property type="entry name" value="GroES-like_sf"/>
</dbReference>
<dbReference type="Proteomes" id="UP001589862">
    <property type="component" value="Unassembled WGS sequence"/>
</dbReference>
<evidence type="ECO:0000259" key="3">
    <source>
        <dbReference type="SMART" id="SM00829"/>
    </source>
</evidence>
<proteinExistence type="predicted"/>
<organism evidence="4 5">
    <name type="scientific">Micrococcoides hystricis</name>
    <dbReference type="NCBI Taxonomy" id="1572761"/>
    <lineage>
        <taxon>Bacteria</taxon>
        <taxon>Bacillati</taxon>
        <taxon>Actinomycetota</taxon>
        <taxon>Actinomycetes</taxon>
        <taxon>Micrococcales</taxon>
        <taxon>Micrococcaceae</taxon>
        <taxon>Micrococcoides</taxon>
    </lineage>
</organism>
<dbReference type="InterPro" id="IPR047618">
    <property type="entry name" value="QOR-like"/>
</dbReference>
<dbReference type="Pfam" id="PF00107">
    <property type="entry name" value="ADH_zinc_N"/>
    <property type="match status" value="1"/>
</dbReference>
<dbReference type="PROSITE" id="PS01162">
    <property type="entry name" value="QOR_ZETA_CRYSTAL"/>
    <property type="match status" value="1"/>
</dbReference>
<name>A0ABV6P862_9MICC</name>